<keyword evidence="9" id="KW-1185">Reference proteome</keyword>
<keyword evidence="3 8" id="KW-0347">Helicase</keyword>
<evidence type="ECO:0000256" key="3">
    <source>
        <dbReference type="ARBA" id="ARBA00022806"/>
    </source>
</evidence>
<feature type="compositionally biased region" description="Pro residues" evidence="6">
    <location>
        <begin position="1248"/>
        <end position="1257"/>
    </location>
</feature>
<keyword evidence="2" id="KW-0378">Hydrolase</keyword>
<accession>A0A9N8EFA1</accession>
<protein>
    <submittedName>
        <fullName evidence="8">Probable helicase DDB_G0274399</fullName>
    </submittedName>
</protein>
<organism evidence="8 9">
    <name type="scientific">Seminavis robusta</name>
    <dbReference type="NCBI Taxonomy" id="568900"/>
    <lineage>
        <taxon>Eukaryota</taxon>
        <taxon>Sar</taxon>
        <taxon>Stramenopiles</taxon>
        <taxon>Ochrophyta</taxon>
        <taxon>Bacillariophyta</taxon>
        <taxon>Bacillariophyceae</taxon>
        <taxon>Bacillariophycidae</taxon>
        <taxon>Naviculales</taxon>
        <taxon>Naviculaceae</taxon>
        <taxon>Seminavis</taxon>
    </lineage>
</organism>
<comment type="caution">
    <text evidence="8">The sequence shown here is derived from an EMBL/GenBank/DDBJ whole genome shotgun (WGS) entry which is preliminary data.</text>
</comment>
<evidence type="ECO:0000259" key="7">
    <source>
        <dbReference type="PROSITE" id="PS50020"/>
    </source>
</evidence>
<keyword evidence="5" id="KW-0175">Coiled coil</keyword>
<dbReference type="InterPro" id="IPR045055">
    <property type="entry name" value="DNA2/NAM7-like"/>
</dbReference>
<dbReference type="Pfam" id="PF13087">
    <property type="entry name" value="AAA_12"/>
    <property type="match status" value="1"/>
</dbReference>
<feature type="region of interest" description="Disordered" evidence="6">
    <location>
        <begin position="1"/>
        <end position="145"/>
    </location>
</feature>
<feature type="compositionally biased region" description="Basic and acidic residues" evidence="6">
    <location>
        <begin position="25"/>
        <end position="38"/>
    </location>
</feature>
<feature type="compositionally biased region" description="Polar residues" evidence="6">
    <location>
        <begin position="72"/>
        <end position="83"/>
    </location>
</feature>
<feature type="region of interest" description="Disordered" evidence="6">
    <location>
        <begin position="153"/>
        <end position="172"/>
    </location>
</feature>
<evidence type="ECO:0000256" key="6">
    <source>
        <dbReference type="SAM" id="MobiDB-lite"/>
    </source>
</evidence>
<feature type="compositionally biased region" description="Low complexity" evidence="6">
    <location>
        <begin position="1277"/>
        <end position="1295"/>
    </location>
</feature>
<evidence type="ECO:0000313" key="8">
    <source>
        <dbReference type="EMBL" id="CAB9520022.1"/>
    </source>
</evidence>
<dbReference type="InterPro" id="IPR001202">
    <property type="entry name" value="WW_dom"/>
</dbReference>
<feature type="compositionally biased region" description="Basic residues" evidence="6">
    <location>
        <begin position="1191"/>
        <end position="1201"/>
    </location>
</feature>
<dbReference type="GO" id="GO:0016787">
    <property type="term" value="F:hydrolase activity"/>
    <property type="evidence" value="ECO:0007669"/>
    <property type="project" value="UniProtKB-KW"/>
</dbReference>
<evidence type="ECO:0000256" key="5">
    <source>
        <dbReference type="SAM" id="Coils"/>
    </source>
</evidence>
<dbReference type="Pfam" id="PF13086">
    <property type="entry name" value="AAA_11"/>
    <property type="match status" value="1"/>
</dbReference>
<dbReference type="Gene3D" id="3.40.50.300">
    <property type="entry name" value="P-loop containing nucleotide triphosphate hydrolases"/>
    <property type="match status" value="2"/>
</dbReference>
<dbReference type="PANTHER" id="PTHR10887:SF495">
    <property type="entry name" value="HELICASE SENATAXIN ISOFORM X1-RELATED"/>
    <property type="match status" value="1"/>
</dbReference>
<dbReference type="EMBL" id="CAICTM010001065">
    <property type="protein sequence ID" value="CAB9520022.1"/>
    <property type="molecule type" value="Genomic_DNA"/>
</dbReference>
<dbReference type="PANTHER" id="PTHR10887">
    <property type="entry name" value="DNA2/NAM7 HELICASE FAMILY"/>
    <property type="match status" value="1"/>
</dbReference>
<dbReference type="SUPFAM" id="SSF52540">
    <property type="entry name" value="P-loop containing nucleoside triphosphate hydrolases"/>
    <property type="match status" value="1"/>
</dbReference>
<evidence type="ECO:0000256" key="2">
    <source>
        <dbReference type="ARBA" id="ARBA00022801"/>
    </source>
</evidence>
<dbReference type="InterPro" id="IPR041679">
    <property type="entry name" value="DNA2/NAM7-like_C"/>
</dbReference>
<feature type="compositionally biased region" description="Low complexity" evidence="6">
    <location>
        <begin position="1258"/>
        <end position="1270"/>
    </location>
</feature>
<dbReference type="PROSITE" id="PS50020">
    <property type="entry name" value="WW_DOMAIN_2"/>
    <property type="match status" value="1"/>
</dbReference>
<feature type="compositionally biased region" description="Low complexity" evidence="6">
    <location>
        <begin position="91"/>
        <end position="119"/>
    </location>
</feature>
<dbReference type="InterPro" id="IPR027417">
    <property type="entry name" value="P-loop_NTPase"/>
</dbReference>
<dbReference type="GO" id="GO:0004386">
    <property type="term" value="F:helicase activity"/>
    <property type="evidence" value="ECO:0007669"/>
    <property type="project" value="UniProtKB-KW"/>
</dbReference>
<dbReference type="GO" id="GO:0005694">
    <property type="term" value="C:chromosome"/>
    <property type="evidence" value="ECO:0007669"/>
    <property type="project" value="UniProtKB-ARBA"/>
</dbReference>
<feature type="compositionally biased region" description="Low complexity" evidence="6">
    <location>
        <begin position="1101"/>
        <end position="1190"/>
    </location>
</feature>
<keyword evidence="4" id="KW-0067">ATP-binding</keyword>
<dbReference type="InterPro" id="IPR047187">
    <property type="entry name" value="SF1_C_Upf1"/>
</dbReference>
<dbReference type="GO" id="GO:0005524">
    <property type="term" value="F:ATP binding"/>
    <property type="evidence" value="ECO:0007669"/>
    <property type="project" value="UniProtKB-KW"/>
</dbReference>
<reference evidence="8" key="1">
    <citation type="submission" date="2020-06" db="EMBL/GenBank/DDBJ databases">
        <authorList>
            <consortium name="Plant Systems Biology data submission"/>
        </authorList>
    </citation>
    <scope>NUCLEOTIDE SEQUENCE</scope>
    <source>
        <strain evidence="8">D6</strain>
    </source>
</reference>
<dbReference type="Proteomes" id="UP001153069">
    <property type="component" value="Unassembled WGS sequence"/>
</dbReference>
<keyword evidence="1" id="KW-0547">Nucleotide-binding</keyword>
<sequence length="1322" mass="145388">MPPSKAQEVLERQRRLAAAMKQKKLKQEQEQKVAEAKAKAAKIKKNAPPPPPKPAAAPMKRPSSHKPATLKRPSTNRGTTSISGPLLKKPATASAVLAAARARQSSTSTSNNDTTTSSSKGRKTLMGATSSATTTGTTESAASVASLPKLTKKANKGPIVEADKSEASDEPVNTTKTIPNIFLNARHYVAAWAPLCLAETRAQVLSEWLNDLGSGRVQRSGAQVTAVMTDNRGPVGRQRGPSMIHPRNDPYAHNNMRLEPEDSVCLKLSAQQRGSGGGGGGGGDLSFVTNDIVLLVPMSHKDLVIGVLNGKYKPNPDEALSDNPFKKWGVVVGHTKCSRKTPHDLIVEVSKRKWAVVPTQGGKRGEEADLWLFKVGSNVTALREFTALCKMDQLPLKRFLLGQHLDPHSQQQQPHSTTTQLHKLNSKTEMLEKMGGSQALGPGFTSYAEKKFNPSQLKAIVASAHEYGEGGFTLIKGPPGTGKTTTLVAVLNSLHIRQYNKYYDQVRLIAREKKNRQFALELARKSKPRLLVCAPSNAAVDNVILKIMEDGFVDGQGKRYNPSMIRIGVGQSGEIRRAVSLEQKVDAIFSQYQDLTKLESTIERHKNELVNLNNEITKCRRRIHAIEGACPWPLSKDWEIRVDEVNFDADFAQGGGRVYFVNHREKATTFEVPPPPEPGENQYKATAMPEYRALMASVVKLVEQCFTIKTQLERCTIVKGSIDRGANHMEVRSTLELHVLNSVHMIMTTLGTAGSRTLEGVDKFEVVVVDEAAQSVEPATLAAFQLGSRHCVLVGDPQQLPATIFNVSGKTTKYDRSLFQRLEEARQPVYMLDEQYRMHPQISHFPRHIFYGGNLRDGPNVTKPDFGNPLRETLSHQLPLVQPFTVLDLDSQEERGGTSLANSSEAHLAVHLYQSLNELSGGLVQKTKVAIITPYSQQTRMLKRFFENALGPRYENFVEIHSVDAYQGREANVVIFSAVRAAGSRGIGFLSDVRRMNVALTRAKHFLFVIARCKSIVINPYWNDLVQHARENRAVLRVPIHQQGNKNMLPVFGKAQDWQLEGTDRPNMSDPNATNGNNVVAALADLATLAPPGKPSDPRRSNSNNNSNNNQNNNNDPRRNTNNNNSQNNNNDPRRNNSANNNNNQNNNNNNQNNNNNNNNNNNQNNNRCNNSANNNNQNNNNNRNNNGNGRNKKKKKKRNKNGNNNNNVNNNCQNNNNNIANVEAALADLASLGGGQFNNGMQSQQGRPPPPPPPFPMQNGPPMHHNNNMPPDPRANPNLGPPGNFGPATNGMGLPPMPMQGYPMPPHQPLPGRGYDSIPPP</sequence>
<feature type="region of interest" description="Disordered" evidence="6">
    <location>
        <begin position="1089"/>
        <end position="1217"/>
    </location>
</feature>
<dbReference type="CDD" id="cd18042">
    <property type="entry name" value="DEXXQc_SETX"/>
    <property type="match status" value="1"/>
</dbReference>
<feature type="region of interest" description="Disordered" evidence="6">
    <location>
        <begin position="1234"/>
        <end position="1322"/>
    </location>
</feature>
<feature type="domain" description="WW" evidence="7">
    <location>
        <begin position="632"/>
        <end position="675"/>
    </location>
</feature>
<dbReference type="OrthoDB" id="6513042at2759"/>
<proteinExistence type="predicted"/>
<dbReference type="CDD" id="cd18808">
    <property type="entry name" value="SF1_C_Upf1"/>
    <property type="match status" value="1"/>
</dbReference>
<gene>
    <name evidence="8" type="ORF">SEMRO_1067_G237430.1</name>
</gene>
<feature type="compositionally biased region" description="Low complexity" evidence="6">
    <location>
        <begin position="128"/>
        <end position="145"/>
    </location>
</feature>
<dbReference type="InterPro" id="IPR041677">
    <property type="entry name" value="DNA2/NAM7_AAA_11"/>
</dbReference>
<dbReference type="FunFam" id="3.40.50.300:FF:000326">
    <property type="entry name" value="P-loop containing nucleoside triphosphate hydrolase"/>
    <property type="match status" value="1"/>
</dbReference>
<feature type="compositionally biased region" description="Low complexity" evidence="6">
    <location>
        <begin position="1202"/>
        <end position="1217"/>
    </location>
</feature>
<feature type="coiled-coil region" evidence="5">
    <location>
        <begin position="595"/>
        <end position="629"/>
    </location>
</feature>
<name>A0A9N8EFA1_9STRA</name>
<evidence type="ECO:0000313" key="9">
    <source>
        <dbReference type="Proteomes" id="UP001153069"/>
    </source>
</evidence>
<evidence type="ECO:0000256" key="4">
    <source>
        <dbReference type="ARBA" id="ARBA00022840"/>
    </source>
</evidence>
<evidence type="ECO:0000256" key="1">
    <source>
        <dbReference type="ARBA" id="ARBA00022741"/>
    </source>
</evidence>
<feature type="compositionally biased region" description="Pro residues" evidence="6">
    <location>
        <begin position="1296"/>
        <end position="1310"/>
    </location>
</feature>
<dbReference type="Gene3D" id="2.20.70.10">
    <property type="match status" value="1"/>
</dbReference>